<reference evidence="4 5" key="1">
    <citation type="journal article" date="2015" name="Genome Biol. Evol.">
        <title>Comparative Genomics of Listeria Sensu Lato: Genus-Wide Differences in Evolutionary Dynamics and the Progressive Gain of Complex, Potentially Pathogenicity-Related Traits through Lateral Gene Transfer.</title>
        <authorList>
            <person name="Chiara M."/>
            <person name="Caruso M."/>
            <person name="D'Erchia A.M."/>
            <person name="Manzari C."/>
            <person name="Fraccalvieri R."/>
            <person name="Goffredo E."/>
            <person name="Latorre L."/>
            <person name="Miccolupo A."/>
            <person name="Padalino I."/>
            <person name="Santagada G."/>
            <person name="Chiocco D."/>
            <person name="Pesole G."/>
            <person name="Horner D.S."/>
            <person name="Parisi A."/>
        </authorList>
    </citation>
    <scope>NUCLEOTIDE SEQUENCE [LARGE SCALE GENOMIC DNA]</scope>
    <source>
        <strain evidence="4 5">1991</strain>
    </source>
</reference>
<evidence type="ECO:0000313" key="5">
    <source>
        <dbReference type="Proteomes" id="UP000052258"/>
    </source>
</evidence>
<dbReference type="PATRIC" id="fig|1430899.3.peg.2320"/>
<name>A0A0J8J2A3_9LIST</name>
<proteinExistence type="inferred from homology"/>
<feature type="domain" description="CsbD-like" evidence="3">
    <location>
        <begin position="9"/>
        <end position="60"/>
    </location>
</feature>
<accession>A0A0J8J2A3</accession>
<dbReference type="Proteomes" id="UP000052258">
    <property type="component" value="Unassembled WGS sequence"/>
</dbReference>
<evidence type="ECO:0000313" key="4">
    <source>
        <dbReference type="EMBL" id="KMT58446.1"/>
    </source>
</evidence>
<dbReference type="OrthoDB" id="2941817at2"/>
<keyword evidence="5" id="KW-1185">Reference proteome</keyword>
<dbReference type="Pfam" id="PF05532">
    <property type="entry name" value="CsbD"/>
    <property type="match status" value="1"/>
</dbReference>
<sequence>MTEDKGLSDILKGAKDKVVGEAKDSYGKLTGDKAKQGEGKAQKAKGTVNEKVGEAKDKLSDE</sequence>
<feature type="compositionally biased region" description="Basic and acidic residues" evidence="2">
    <location>
        <begin position="51"/>
        <end position="62"/>
    </location>
</feature>
<organism evidence="4 5">
    <name type="scientific">Listeria fleischmannii 1991</name>
    <dbReference type="NCBI Taxonomy" id="1430899"/>
    <lineage>
        <taxon>Bacteria</taxon>
        <taxon>Bacillati</taxon>
        <taxon>Bacillota</taxon>
        <taxon>Bacilli</taxon>
        <taxon>Bacillales</taxon>
        <taxon>Listeriaceae</taxon>
        <taxon>Listeria</taxon>
    </lineage>
</organism>
<evidence type="ECO:0000259" key="3">
    <source>
        <dbReference type="Pfam" id="PF05532"/>
    </source>
</evidence>
<dbReference type="RefSeq" id="WP_007473754.1">
    <property type="nucleotide sequence ID" value="NZ_KQ130619.1"/>
</dbReference>
<gene>
    <name evidence="4" type="ORF">X560_2272</name>
</gene>
<dbReference type="InterPro" id="IPR008462">
    <property type="entry name" value="CsbD"/>
</dbReference>
<evidence type="ECO:0000256" key="1">
    <source>
        <dbReference type="ARBA" id="ARBA00009129"/>
    </source>
</evidence>
<dbReference type="EMBL" id="AZHO01000030">
    <property type="protein sequence ID" value="KMT58446.1"/>
    <property type="molecule type" value="Genomic_DNA"/>
</dbReference>
<feature type="compositionally biased region" description="Basic and acidic residues" evidence="2">
    <location>
        <begin position="21"/>
        <end position="41"/>
    </location>
</feature>
<feature type="region of interest" description="Disordered" evidence="2">
    <location>
        <begin position="21"/>
        <end position="62"/>
    </location>
</feature>
<comment type="similarity">
    <text evidence="1">Belongs to the UPF0337 (CsbD) family.</text>
</comment>
<dbReference type="SUPFAM" id="SSF69047">
    <property type="entry name" value="Hypothetical protein YjbJ"/>
    <property type="match status" value="1"/>
</dbReference>
<comment type="caution">
    <text evidence="4">The sequence shown here is derived from an EMBL/GenBank/DDBJ whole genome shotgun (WGS) entry which is preliminary data.</text>
</comment>
<evidence type="ECO:0000256" key="2">
    <source>
        <dbReference type="SAM" id="MobiDB-lite"/>
    </source>
</evidence>
<dbReference type="Gene3D" id="1.10.1470.10">
    <property type="entry name" value="YjbJ"/>
    <property type="match status" value="1"/>
</dbReference>
<dbReference type="AlphaFoldDB" id="A0A0J8J2A3"/>
<dbReference type="InterPro" id="IPR036629">
    <property type="entry name" value="YjbJ_sf"/>
</dbReference>
<protein>
    <recommendedName>
        <fullName evidence="3">CsbD-like domain-containing protein</fullName>
    </recommendedName>
</protein>